<organism evidence="1 2">
    <name type="scientific">Serratia ureilytica</name>
    <dbReference type="NCBI Taxonomy" id="300181"/>
    <lineage>
        <taxon>Bacteria</taxon>
        <taxon>Pseudomonadati</taxon>
        <taxon>Pseudomonadota</taxon>
        <taxon>Gammaproteobacteria</taxon>
        <taxon>Enterobacterales</taxon>
        <taxon>Yersiniaceae</taxon>
        <taxon>Serratia</taxon>
    </lineage>
</organism>
<dbReference type="RefSeq" id="WP_262943003.1">
    <property type="nucleotide sequence ID" value="NZ_JAIQCT010000021.1"/>
</dbReference>
<sequence>MGFEELIDTLIADGHKTISLLSKMCLTDDGETFKVYLVLDQNGDLVAKKICVPGGTGWSMTNWPVAQSGTHPDVEMQNVDLSDKATAKGYFSLFDCY</sequence>
<dbReference type="EMBL" id="JAVCZN010000018">
    <property type="protein sequence ID" value="MDQ1864189.1"/>
    <property type="molecule type" value="Genomic_DNA"/>
</dbReference>
<reference evidence="1" key="1">
    <citation type="submission" date="2023-07" db="EMBL/GenBank/DDBJ databases">
        <title>In vitro acaricidal activity of Serratia ureilytica strains isolated from Mimosa pudica nodules againts the dust mite Tyrophagus putrescentiae.</title>
        <authorList>
            <person name="Wong-Villareal A."/>
            <person name="Cerqueda-Garcia D."/>
        </authorList>
    </citation>
    <scope>NUCLEOTIDE SEQUENCE</scope>
    <source>
        <strain evidence="1">UTS2</strain>
    </source>
</reference>
<keyword evidence="2" id="KW-1185">Reference proteome</keyword>
<gene>
    <name evidence="1" type="ORF">Q6237_24735</name>
</gene>
<name>A0ABU0VRW7_9GAMM</name>
<dbReference type="Proteomes" id="UP001177872">
    <property type="component" value="Unassembled WGS sequence"/>
</dbReference>
<comment type="caution">
    <text evidence="1">The sequence shown here is derived from an EMBL/GenBank/DDBJ whole genome shotgun (WGS) entry which is preliminary data.</text>
</comment>
<proteinExistence type="predicted"/>
<evidence type="ECO:0000313" key="1">
    <source>
        <dbReference type="EMBL" id="MDQ1864189.1"/>
    </source>
</evidence>
<accession>A0ABU0VRW7</accession>
<evidence type="ECO:0000313" key="2">
    <source>
        <dbReference type="Proteomes" id="UP001177872"/>
    </source>
</evidence>
<protein>
    <submittedName>
        <fullName evidence="1">Uncharacterized protein</fullName>
    </submittedName>
</protein>